<comment type="catalytic activity">
    <reaction evidence="8">
        <text>a D-alpha-amino acid + O2 + H2O = a 2-oxocarboxylate + H2O2 + NH4(+)</text>
        <dbReference type="Rhea" id="RHEA:21816"/>
        <dbReference type="ChEBI" id="CHEBI:15377"/>
        <dbReference type="ChEBI" id="CHEBI:15379"/>
        <dbReference type="ChEBI" id="CHEBI:16240"/>
        <dbReference type="ChEBI" id="CHEBI:28938"/>
        <dbReference type="ChEBI" id="CHEBI:35179"/>
        <dbReference type="ChEBI" id="CHEBI:59871"/>
        <dbReference type="EC" id="1.4.3.3"/>
    </reaction>
    <physiologicalReaction direction="left-to-right" evidence="8">
        <dbReference type="Rhea" id="RHEA:21817"/>
    </physiologicalReaction>
</comment>
<name>A0A8I1GG74_9HYPH</name>
<dbReference type="GO" id="GO:0046416">
    <property type="term" value="P:D-amino acid metabolic process"/>
    <property type="evidence" value="ECO:0007669"/>
    <property type="project" value="InterPro"/>
</dbReference>
<comment type="caution">
    <text evidence="10">The sequence shown here is derived from an EMBL/GenBank/DDBJ whole genome shotgun (WGS) entry which is preliminary data.</text>
</comment>
<dbReference type="InterPro" id="IPR006076">
    <property type="entry name" value="FAD-dep_OxRdtase"/>
</dbReference>
<dbReference type="GO" id="GO:0003884">
    <property type="term" value="F:D-amino-acid oxidase activity"/>
    <property type="evidence" value="ECO:0007669"/>
    <property type="project" value="UniProtKB-EC"/>
</dbReference>
<dbReference type="SUPFAM" id="SSF54373">
    <property type="entry name" value="FAD-linked reductases, C-terminal domain"/>
    <property type="match status" value="1"/>
</dbReference>
<keyword evidence="4" id="KW-0274">FAD</keyword>
<dbReference type="Pfam" id="PF01266">
    <property type="entry name" value="DAO"/>
    <property type="match status" value="1"/>
</dbReference>
<keyword evidence="11" id="KW-1185">Reference proteome</keyword>
<dbReference type="PANTHER" id="PTHR11530:SF11">
    <property type="entry name" value="D-ASPARTATE OXIDASE"/>
    <property type="match status" value="1"/>
</dbReference>
<evidence type="ECO:0000259" key="9">
    <source>
        <dbReference type="Pfam" id="PF01266"/>
    </source>
</evidence>
<evidence type="ECO:0000256" key="3">
    <source>
        <dbReference type="ARBA" id="ARBA00022630"/>
    </source>
</evidence>
<evidence type="ECO:0000256" key="4">
    <source>
        <dbReference type="ARBA" id="ARBA00022827"/>
    </source>
</evidence>
<feature type="domain" description="FAD dependent oxidoreductase" evidence="9">
    <location>
        <begin position="6"/>
        <end position="317"/>
    </location>
</feature>
<evidence type="ECO:0000256" key="2">
    <source>
        <dbReference type="ARBA" id="ARBA00006730"/>
    </source>
</evidence>
<evidence type="ECO:0000256" key="7">
    <source>
        <dbReference type="ARBA" id="ARBA00039751"/>
    </source>
</evidence>
<sequence>MAKIDIIGAGAAGMWQAFLLSRRGHKVTLYDPAGTPSQNCASGCAGGMLGSYCEGEPGHEEARDLGLEAMEIWKEHYPHLKLNGTLVVASPRDVADLQRFGAVTQGHTRVGVDEISALEPALEDRFRDGLFYKDEGHIEPFVALEYFIQEAAAAGAKLVAEAWEETDADVVVDCRGLAARDHLKTLRGVRGERVVVDCPGVTLSRPVRMTHPRIPFYIVPWSDNQFMIGTTAIESDDRGPATLRSVTEIMAAAYALIPALGEARIAFMDADVRPSFPDNAPRIIIGKTQSGRPRLYVNGLFRHGFLLSPILAKITADYIESGAKAPGVLLEDNGEW</sequence>
<evidence type="ECO:0000256" key="1">
    <source>
        <dbReference type="ARBA" id="ARBA00001974"/>
    </source>
</evidence>
<evidence type="ECO:0000313" key="10">
    <source>
        <dbReference type="EMBL" id="MBJ7542302.1"/>
    </source>
</evidence>
<evidence type="ECO:0000256" key="5">
    <source>
        <dbReference type="ARBA" id="ARBA00023002"/>
    </source>
</evidence>
<dbReference type="EC" id="1.4.3.3" evidence="6"/>
<comment type="cofactor">
    <cofactor evidence="1">
        <name>FAD</name>
        <dbReference type="ChEBI" id="CHEBI:57692"/>
    </cofactor>
</comment>
<protein>
    <recommendedName>
        <fullName evidence="7">D-amino-acid oxidase</fullName>
        <ecNumber evidence="6">1.4.3.3</ecNumber>
    </recommendedName>
</protein>
<dbReference type="InterPro" id="IPR036188">
    <property type="entry name" value="FAD/NAD-bd_sf"/>
</dbReference>
<accession>A0A8I1GG74</accession>
<dbReference type="Proteomes" id="UP000623250">
    <property type="component" value="Unassembled WGS sequence"/>
</dbReference>
<gene>
    <name evidence="10" type="ORF">JDN41_01865</name>
</gene>
<comment type="similarity">
    <text evidence="2">Belongs to the DAMOX/DASOX family.</text>
</comment>
<evidence type="ECO:0000256" key="8">
    <source>
        <dbReference type="ARBA" id="ARBA00049547"/>
    </source>
</evidence>
<dbReference type="EMBL" id="JAEMUK010000004">
    <property type="protein sequence ID" value="MBJ7542302.1"/>
    <property type="molecule type" value="Genomic_DNA"/>
</dbReference>
<organism evidence="10 11">
    <name type="scientific">Rhodomicrobium udaipurense</name>
    <dbReference type="NCBI Taxonomy" id="1202716"/>
    <lineage>
        <taxon>Bacteria</taxon>
        <taxon>Pseudomonadati</taxon>
        <taxon>Pseudomonadota</taxon>
        <taxon>Alphaproteobacteria</taxon>
        <taxon>Hyphomicrobiales</taxon>
        <taxon>Hyphomicrobiaceae</taxon>
        <taxon>Rhodomicrobium</taxon>
    </lineage>
</organism>
<dbReference type="Gene3D" id="3.30.9.10">
    <property type="entry name" value="D-Amino Acid Oxidase, subunit A, domain 2"/>
    <property type="match status" value="1"/>
</dbReference>
<dbReference type="SUPFAM" id="SSF51905">
    <property type="entry name" value="FAD/NAD(P)-binding domain"/>
    <property type="match status" value="1"/>
</dbReference>
<dbReference type="Gene3D" id="3.50.50.60">
    <property type="entry name" value="FAD/NAD(P)-binding domain"/>
    <property type="match status" value="1"/>
</dbReference>
<dbReference type="PANTHER" id="PTHR11530">
    <property type="entry name" value="D-AMINO ACID OXIDASE"/>
    <property type="match status" value="1"/>
</dbReference>
<dbReference type="GO" id="GO:0071949">
    <property type="term" value="F:FAD binding"/>
    <property type="evidence" value="ECO:0007669"/>
    <property type="project" value="InterPro"/>
</dbReference>
<evidence type="ECO:0000256" key="6">
    <source>
        <dbReference type="ARBA" id="ARBA00039101"/>
    </source>
</evidence>
<dbReference type="AlphaFoldDB" id="A0A8I1GG74"/>
<evidence type="ECO:0000313" key="11">
    <source>
        <dbReference type="Proteomes" id="UP000623250"/>
    </source>
</evidence>
<dbReference type="RefSeq" id="WP_037236113.1">
    <property type="nucleotide sequence ID" value="NZ_JAEMUK010000004.1"/>
</dbReference>
<keyword evidence="5" id="KW-0560">Oxidoreductase</keyword>
<reference evidence="10 11" key="1">
    <citation type="submission" date="2020-12" db="EMBL/GenBank/DDBJ databases">
        <title>Revised draft genomes of Rhodomicrobium vannielii ATCC 17100 and Rhodomicrobium udaipurense JA643.</title>
        <authorList>
            <person name="Conners E.M."/>
            <person name="Davenport E.J."/>
            <person name="Bose A."/>
        </authorList>
    </citation>
    <scope>NUCLEOTIDE SEQUENCE [LARGE SCALE GENOMIC DNA]</scope>
    <source>
        <strain evidence="10 11">JA643</strain>
    </source>
</reference>
<proteinExistence type="inferred from homology"/>
<keyword evidence="3" id="KW-0285">Flavoprotein</keyword>
<dbReference type="InterPro" id="IPR023209">
    <property type="entry name" value="DAO"/>
</dbReference>